<dbReference type="EMBL" id="CAADRP010001922">
    <property type="protein sequence ID" value="VFU56339.1"/>
    <property type="molecule type" value="Genomic_DNA"/>
</dbReference>
<proteinExistence type="predicted"/>
<protein>
    <submittedName>
        <fullName evidence="1">Uncharacterized protein</fullName>
    </submittedName>
</protein>
<evidence type="ECO:0000313" key="1">
    <source>
        <dbReference type="EMBL" id="VFU56339.1"/>
    </source>
</evidence>
<name>A0A6N2MS60_SALVM</name>
<gene>
    <name evidence="1" type="ORF">SVIM_LOCUS403934</name>
</gene>
<organism evidence="1">
    <name type="scientific">Salix viminalis</name>
    <name type="common">Common osier</name>
    <name type="synonym">Basket willow</name>
    <dbReference type="NCBI Taxonomy" id="40686"/>
    <lineage>
        <taxon>Eukaryota</taxon>
        <taxon>Viridiplantae</taxon>
        <taxon>Streptophyta</taxon>
        <taxon>Embryophyta</taxon>
        <taxon>Tracheophyta</taxon>
        <taxon>Spermatophyta</taxon>
        <taxon>Magnoliopsida</taxon>
        <taxon>eudicotyledons</taxon>
        <taxon>Gunneridae</taxon>
        <taxon>Pentapetalae</taxon>
        <taxon>rosids</taxon>
        <taxon>fabids</taxon>
        <taxon>Malpighiales</taxon>
        <taxon>Salicaceae</taxon>
        <taxon>Saliceae</taxon>
        <taxon>Salix</taxon>
    </lineage>
</organism>
<sequence length="67" mass="7559">MPLKQRMSLHASVLIGRTYHGVPEFHGLLIGSRVPKLNQEDKTPRIERDAGSEKAFIFASKERGTVR</sequence>
<dbReference type="AlphaFoldDB" id="A0A6N2MS60"/>
<accession>A0A6N2MS60</accession>
<reference evidence="1" key="1">
    <citation type="submission" date="2019-03" db="EMBL/GenBank/DDBJ databases">
        <authorList>
            <person name="Mank J."/>
            <person name="Almeida P."/>
        </authorList>
    </citation>
    <scope>NUCLEOTIDE SEQUENCE</scope>
    <source>
        <strain evidence="1">78183</strain>
    </source>
</reference>